<accession>A0ABV7X4D2</accession>
<evidence type="ECO:0000256" key="4">
    <source>
        <dbReference type="ARBA" id="ARBA00024226"/>
    </source>
</evidence>
<keyword evidence="2 6" id="KW-0560">Oxidoreductase</keyword>
<keyword evidence="3" id="KW-0520">NAD</keyword>
<evidence type="ECO:0000256" key="5">
    <source>
        <dbReference type="PROSITE-ProRule" id="PRU10007"/>
    </source>
</evidence>
<dbReference type="InterPro" id="IPR016161">
    <property type="entry name" value="Ald_DH/histidinol_DH"/>
</dbReference>
<evidence type="ECO:0000256" key="6">
    <source>
        <dbReference type="RuleBase" id="RU003345"/>
    </source>
</evidence>
<dbReference type="InterPro" id="IPR016162">
    <property type="entry name" value="Ald_DH_N"/>
</dbReference>
<comment type="subunit">
    <text evidence="1">Homotetramer.</text>
</comment>
<dbReference type="InterPro" id="IPR044638">
    <property type="entry name" value="ALDH7A1-like"/>
</dbReference>
<gene>
    <name evidence="8" type="ORF">ACFOMD_00205</name>
</gene>
<evidence type="ECO:0000313" key="9">
    <source>
        <dbReference type="Proteomes" id="UP001595615"/>
    </source>
</evidence>
<proteinExistence type="inferred from homology"/>
<dbReference type="Gene3D" id="3.40.309.10">
    <property type="entry name" value="Aldehyde Dehydrogenase, Chain A, domain 2"/>
    <property type="match status" value="1"/>
</dbReference>
<dbReference type="EMBL" id="JBHRXV010000001">
    <property type="protein sequence ID" value="MFC3710974.1"/>
    <property type="molecule type" value="Genomic_DNA"/>
</dbReference>
<evidence type="ECO:0000259" key="7">
    <source>
        <dbReference type="Pfam" id="PF00171"/>
    </source>
</evidence>
<dbReference type="PANTHER" id="PTHR43521">
    <property type="entry name" value="ALPHA-AMINOADIPIC SEMIALDEHYDE DEHYDROGENASE"/>
    <property type="match status" value="1"/>
</dbReference>
<dbReference type="InterPro" id="IPR015590">
    <property type="entry name" value="Aldehyde_DH_dom"/>
</dbReference>
<dbReference type="SUPFAM" id="SSF53720">
    <property type="entry name" value="ALDH-like"/>
    <property type="match status" value="1"/>
</dbReference>
<dbReference type="Pfam" id="PF00171">
    <property type="entry name" value="Aldedh"/>
    <property type="match status" value="1"/>
</dbReference>
<evidence type="ECO:0000313" key="8">
    <source>
        <dbReference type="EMBL" id="MFC3710974.1"/>
    </source>
</evidence>
<feature type="active site" evidence="5">
    <location>
        <position position="272"/>
    </location>
</feature>
<comment type="similarity">
    <text evidence="6">Belongs to the aldehyde dehydrogenase family.</text>
</comment>
<dbReference type="PANTHER" id="PTHR43521:SF1">
    <property type="entry name" value="ALPHA-AMINOADIPIC SEMIALDEHYDE DEHYDROGENASE"/>
    <property type="match status" value="1"/>
</dbReference>
<feature type="domain" description="Aldehyde dehydrogenase" evidence="7">
    <location>
        <begin position="39"/>
        <end position="497"/>
    </location>
</feature>
<dbReference type="Proteomes" id="UP001595615">
    <property type="component" value="Unassembled WGS sequence"/>
</dbReference>
<dbReference type="InterPro" id="IPR016163">
    <property type="entry name" value="Ald_DH_C"/>
</dbReference>
<reference evidence="9" key="1">
    <citation type="journal article" date="2019" name="Int. J. Syst. Evol. Microbiol.">
        <title>The Global Catalogue of Microorganisms (GCM) 10K type strain sequencing project: providing services to taxonomists for standard genome sequencing and annotation.</title>
        <authorList>
            <consortium name="The Broad Institute Genomics Platform"/>
            <consortium name="The Broad Institute Genome Sequencing Center for Infectious Disease"/>
            <person name="Wu L."/>
            <person name="Ma J."/>
        </authorList>
    </citation>
    <scope>NUCLEOTIDE SEQUENCE [LARGE SCALE GENOMIC DNA]</scope>
    <source>
        <strain evidence="9">KCTC 42644</strain>
    </source>
</reference>
<dbReference type="PROSITE" id="PS00687">
    <property type="entry name" value="ALDEHYDE_DEHYDR_GLU"/>
    <property type="match status" value="1"/>
</dbReference>
<dbReference type="EC" id="1.2.1.3" evidence="4"/>
<dbReference type="Gene3D" id="3.40.605.10">
    <property type="entry name" value="Aldehyde Dehydrogenase, Chain A, domain 1"/>
    <property type="match status" value="1"/>
</dbReference>
<evidence type="ECO:0000256" key="3">
    <source>
        <dbReference type="ARBA" id="ARBA00023027"/>
    </source>
</evidence>
<protein>
    <recommendedName>
        <fullName evidence="4">aldehyde dehydrogenase (NAD(+))</fullName>
        <ecNumber evidence="4">1.2.1.3</ecNumber>
    </recommendedName>
</protein>
<sequence>MMSSAGLAPFAVASDADPARTHADALKALGLSLDSHRGDDLPVRSPIDGALLATLGTHDAADIDAMVARARTAFLDWRQVPAPHRGELVRRFGTLVRDNLDPLSALLSAENGKILEEARGEVQEVVDICEFAVGLSRQLYGLTIASERPQHRLTEYWHPVGVLGLISAFNFPAAVWAWGTTVALVCGNAGIWKPSEKTPTTALAFVGLLQRAMRDFEAAPANLVQVAIGGADIGARLADHPGIDMLSATGSTRMGRDVAVRTAQRFARSILELGGNNAMIVTPSADLDLAIPAITFAAAGTAGQRCTTLRRLIVHEDRKAELLARLMPVIGKLSTGNPLAEGVQVGPLIDGAAFDRMQAALERARAEGGTVHGGERITDGVPATGYYVRPAIVEMPGQSAIVCEETFAPILYVIIYREFTQAITLQNGVPQGLSSAVFTMDMREAEYFQSALGSDCGIVNVNIGTSGAEIGGAFGGEKQTGGGRVSGSDSWKNYMRRATATVNYSSTLTLAQGVRFDVVEDDNKGGN</sequence>
<comment type="caution">
    <text evidence="8">The sequence shown here is derived from an EMBL/GenBank/DDBJ whole genome shotgun (WGS) entry which is preliminary data.</text>
</comment>
<evidence type="ECO:0000256" key="1">
    <source>
        <dbReference type="ARBA" id="ARBA00011881"/>
    </source>
</evidence>
<evidence type="ECO:0000256" key="2">
    <source>
        <dbReference type="ARBA" id="ARBA00023002"/>
    </source>
</evidence>
<keyword evidence="9" id="KW-1185">Reference proteome</keyword>
<name>A0ABV7X4D2_9SPHN</name>
<organism evidence="8 9">
    <name type="scientific">Sphingoaurantiacus capsulatus</name>
    <dbReference type="NCBI Taxonomy" id="1771310"/>
    <lineage>
        <taxon>Bacteria</taxon>
        <taxon>Pseudomonadati</taxon>
        <taxon>Pseudomonadota</taxon>
        <taxon>Alphaproteobacteria</taxon>
        <taxon>Sphingomonadales</taxon>
        <taxon>Sphingosinicellaceae</taxon>
        <taxon>Sphingoaurantiacus</taxon>
    </lineage>
</organism>
<dbReference type="InterPro" id="IPR029510">
    <property type="entry name" value="Ald_DH_CS_GLU"/>
</dbReference>